<name>A0A5J4ZIW0_9ASTE</name>
<feature type="compositionally biased region" description="Basic and acidic residues" evidence="1">
    <location>
        <begin position="1"/>
        <end position="23"/>
    </location>
</feature>
<evidence type="ECO:0000313" key="3">
    <source>
        <dbReference type="Proteomes" id="UP000325577"/>
    </source>
</evidence>
<accession>A0A5J4ZIW0</accession>
<sequence>MGNEENFRTDRVANENKASSDCEKDSDDDSCYVENIEISDDDDIVDYCEDKDLELNEEGAVGQQNRQRDCGEDEGPGLAVTGNGILLVSLANIQ</sequence>
<dbReference type="EMBL" id="CM018050">
    <property type="protein sequence ID" value="KAA8517754.1"/>
    <property type="molecule type" value="Genomic_DNA"/>
</dbReference>
<protein>
    <submittedName>
        <fullName evidence="2">Uncharacterized protein</fullName>
    </submittedName>
</protein>
<gene>
    <name evidence="2" type="ORF">F0562_015241</name>
</gene>
<evidence type="ECO:0000313" key="2">
    <source>
        <dbReference type="EMBL" id="KAA8517754.1"/>
    </source>
</evidence>
<organism evidence="2 3">
    <name type="scientific">Nyssa sinensis</name>
    <dbReference type="NCBI Taxonomy" id="561372"/>
    <lineage>
        <taxon>Eukaryota</taxon>
        <taxon>Viridiplantae</taxon>
        <taxon>Streptophyta</taxon>
        <taxon>Embryophyta</taxon>
        <taxon>Tracheophyta</taxon>
        <taxon>Spermatophyta</taxon>
        <taxon>Magnoliopsida</taxon>
        <taxon>eudicotyledons</taxon>
        <taxon>Gunneridae</taxon>
        <taxon>Pentapetalae</taxon>
        <taxon>asterids</taxon>
        <taxon>Cornales</taxon>
        <taxon>Nyssaceae</taxon>
        <taxon>Nyssa</taxon>
    </lineage>
</organism>
<evidence type="ECO:0000256" key="1">
    <source>
        <dbReference type="SAM" id="MobiDB-lite"/>
    </source>
</evidence>
<dbReference type="AlphaFoldDB" id="A0A5J4ZIW0"/>
<keyword evidence="3" id="KW-1185">Reference proteome</keyword>
<reference evidence="2 3" key="1">
    <citation type="submission" date="2019-09" db="EMBL/GenBank/DDBJ databases">
        <title>A chromosome-level genome assembly of the Chinese tupelo Nyssa sinensis.</title>
        <authorList>
            <person name="Yang X."/>
            <person name="Kang M."/>
            <person name="Yang Y."/>
            <person name="Xiong H."/>
            <person name="Wang M."/>
            <person name="Zhang Z."/>
            <person name="Wang Z."/>
            <person name="Wu H."/>
            <person name="Ma T."/>
            <person name="Liu J."/>
            <person name="Xi Z."/>
        </authorList>
    </citation>
    <scope>NUCLEOTIDE SEQUENCE [LARGE SCALE GENOMIC DNA]</scope>
    <source>
        <strain evidence="2">J267</strain>
        <tissue evidence="2">Leaf</tissue>
    </source>
</reference>
<proteinExistence type="predicted"/>
<feature type="region of interest" description="Disordered" evidence="1">
    <location>
        <begin position="1"/>
        <end position="28"/>
    </location>
</feature>
<dbReference type="Proteomes" id="UP000325577">
    <property type="component" value="Linkage Group LG7"/>
</dbReference>